<evidence type="ECO:0000313" key="3">
    <source>
        <dbReference type="Proteomes" id="UP001056429"/>
    </source>
</evidence>
<sequence length="160" mass="18898">MEIRLGTVDELKVMWTKETPTKDLFRTGIEDGSREFWVVECEGEEEPIGELHIAWDSVDKDEANGEDRAYLCAFRIEKPFQGKKLGSQLMKRVFKRIEERGFKEITIGIDSREYEKLKEMYTSWGFTELLKSKNEDHHYVDQYGNPTPTETYEVYLKRLT</sequence>
<dbReference type="InterPro" id="IPR016181">
    <property type="entry name" value="Acyl_CoA_acyltransferase"/>
</dbReference>
<name>A0A9J6P3L9_9CLOT</name>
<reference evidence="2" key="1">
    <citation type="journal article" date="2021" name="mSystems">
        <title>Bacteria and Archaea Synergistically Convert Glycine Betaine to Biogenic Methane in the Formosa Cold Seep of the South China Sea.</title>
        <authorList>
            <person name="Li L."/>
            <person name="Zhang W."/>
            <person name="Zhang S."/>
            <person name="Song L."/>
            <person name="Sun Q."/>
            <person name="Zhang H."/>
            <person name="Xiang H."/>
            <person name="Dong X."/>
        </authorList>
    </citation>
    <scope>NUCLEOTIDE SEQUENCE</scope>
    <source>
        <strain evidence="2">ZWT</strain>
    </source>
</reference>
<dbReference type="InterPro" id="IPR000182">
    <property type="entry name" value="GNAT_dom"/>
</dbReference>
<protein>
    <submittedName>
        <fullName evidence="2">GNAT family N-acetyltransferase</fullName>
    </submittedName>
</protein>
<dbReference type="Gene3D" id="3.40.630.30">
    <property type="match status" value="1"/>
</dbReference>
<dbReference type="PROSITE" id="PS51186">
    <property type="entry name" value="GNAT"/>
    <property type="match status" value="1"/>
</dbReference>
<dbReference type="EMBL" id="JAGSOJ010000003">
    <property type="protein sequence ID" value="MCM1990972.1"/>
    <property type="molecule type" value="Genomic_DNA"/>
</dbReference>
<accession>A0A9J6P3L9</accession>
<feature type="domain" description="N-acetyltransferase" evidence="1">
    <location>
        <begin position="1"/>
        <end position="146"/>
    </location>
</feature>
<dbReference type="SUPFAM" id="SSF55729">
    <property type="entry name" value="Acyl-CoA N-acyltransferases (Nat)"/>
    <property type="match status" value="1"/>
</dbReference>
<dbReference type="GO" id="GO:0016747">
    <property type="term" value="F:acyltransferase activity, transferring groups other than amino-acyl groups"/>
    <property type="evidence" value="ECO:0007669"/>
    <property type="project" value="InterPro"/>
</dbReference>
<reference evidence="2" key="2">
    <citation type="submission" date="2021-04" db="EMBL/GenBank/DDBJ databases">
        <authorList>
            <person name="Dong X."/>
        </authorList>
    </citation>
    <scope>NUCLEOTIDE SEQUENCE</scope>
    <source>
        <strain evidence="2">ZWT</strain>
    </source>
</reference>
<dbReference type="Proteomes" id="UP001056429">
    <property type="component" value="Unassembled WGS sequence"/>
</dbReference>
<organism evidence="2 3">
    <name type="scientific">Oceanirhabdus seepicola</name>
    <dbReference type="NCBI Taxonomy" id="2828781"/>
    <lineage>
        <taxon>Bacteria</taxon>
        <taxon>Bacillati</taxon>
        <taxon>Bacillota</taxon>
        <taxon>Clostridia</taxon>
        <taxon>Eubacteriales</taxon>
        <taxon>Clostridiaceae</taxon>
        <taxon>Oceanirhabdus</taxon>
    </lineage>
</organism>
<proteinExistence type="predicted"/>
<evidence type="ECO:0000259" key="1">
    <source>
        <dbReference type="PROSITE" id="PS51186"/>
    </source>
</evidence>
<comment type="caution">
    <text evidence="2">The sequence shown here is derived from an EMBL/GenBank/DDBJ whole genome shotgun (WGS) entry which is preliminary data.</text>
</comment>
<dbReference type="CDD" id="cd04301">
    <property type="entry name" value="NAT_SF"/>
    <property type="match status" value="1"/>
</dbReference>
<dbReference type="AlphaFoldDB" id="A0A9J6P3L9"/>
<keyword evidence="3" id="KW-1185">Reference proteome</keyword>
<dbReference type="RefSeq" id="WP_250860082.1">
    <property type="nucleotide sequence ID" value="NZ_JAGSOJ010000003.1"/>
</dbReference>
<dbReference type="Pfam" id="PF00583">
    <property type="entry name" value="Acetyltransf_1"/>
    <property type="match status" value="1"/>
</dbReference>
<evidence type="ECO:0000313" key="2">
    <source>
        <dbReference type="EMBL" id="MCM1990972.1"/>
    </source>
</evidence>
<gene>
    <name evidence="2" type="ORF">KDK92_14670</name>
</gene>